<name>A0A0P6W454_9HYPH</name>
<evidence type="ECO:0000256" key="1">
    <source>
        <dbReference type="SAM" id="SignalP"/>
    </source>
</evidence>
<accession>A0A0P6W454</accession>
<feature type="chain" id="PRO_5006132074" evidence="1">
    <location>
        <begin position="30"/>
        <end position="386"/>
    </location>
</feature>
<feature type="signal peptide" evidence="1">
    <location>
        <begin position="1"/>
        <end position="29"/>
    </location>
</feature>
<organism evidence="2 3">
    <name type="scientific">Prosthecodimorpha hirschii</name>
    <dbReference type="NCBI Taxonomy" id="665126"/>
    <lineage>
        <taxon>Bacteria</taxon>
        <taxon>Pseudomonadati</taxon>
        <taxon>Pseudomonadota</taxon>
        <taxon>Alphaproteobacteria</taxon>
        <taxon>Hyphomicrobiales</taxon>
        <taxon>Ancalomicrobiaceae</taxon>
        <taxon>Prosthecodimorpha</taxon>
    </lineage>
</organism>
<reference evidence="2 3" key="2">
    <citation type="submission" date="2015-10" db="EMBL/GenBank/DDBJ databases">
        <title>Draft Genome Sequence of Prosthecomicrobium hirschii ATCC 27832.</title>
        <authorList>
            <person name="Daniel J."/>
            <person name="Givan S.A."/>
            <person name="Brun Y.V."/>
            <person name="Brown P.J."/>
        </authorList>
    </citation>
    <scope>NUCLEOTIDE SEQUENCE [LARGE SCALE GENOMIC DNA]</scope>
    <source>
        <strain evidence="2 3">16</strain>
    </source>
</reference>
<gene>
    <name evidence="2" type="ORF">ABB55_18750</name>
</gene>
<keyword evidence="1" id="KW-0732">Signal</keyword>
<sequence>MIRMTTNRFNAAAATVLLAGALVTGPAFAQTQNRALMEIPADKARISGSITIDYNSRSERSQSKEDVYEIGELAIADLMILRGTISRVPETNMNYSVKFDVVNPNNPGQVAREVAILRGDVPIDSNGRYNPETGNLRIDIVKGNQATYKYSGAIQGRAVVRWWDVAKKLKSAAKEATKAYSRYVDGKVITIQVKNPDPLRFDRLGLASGPFSFLAETKVSGVLDYDYELGNWLTDQSGVTFTYAVGDKVISDKITGSIRFVSEPGEMTDAKGKKHKYTSYYDYSLRLNEQPVNKDSGFFGGDTTQADTDAFFSNADTTKPGIYGRVYYSDSDTGCKRVADDKGTLKCVGPTRSEVTYDLKGVGVNYQQLANWVKLEQLIIGPFTDE</sequence>
<dbReference type="Proteomes" id="UP000048984">
    <property type="component" value="Unassembled WGS sequence"/>
</dbReference>
<evidence type="ECO:0000313" key="2">
    <source>
        <dbReference type="EMBL" id="KPL53998.1"/>
    </source>
</evidence>
<dbReference type="OrthoDB" id="179773at2"/>
<dbReference type="AlphaFoldDB" id="A0A0P6W454"/>
<keyword evidence="3" id="KW-1185">Reference proteome</keyword>
<evidence type="ECO:0000313" key="3">
    <source>
        <dbReference type="Proteomes" id="UP000048984"/>
    </source>
</evidence>
<reference evidence="2 3" key="1">
    <citation type="submission" date="2015-09" db="EMBL/GenBank/DDBJ databases">
        <authorList>
            <person name="Jackson K.R."/>
            <person name="Lunt B.L."/>
            <person name="Fisher J.N.B."/>
            <person name="Gardner A.V."/>
            <person name="Bailey M.E."/>
            <person name="Deus L.M."/>
            <person name="Earl A.S."/>
            <person name="Gibby P.D."/>
            <person name="Hartmann K.A."/>
            <person name="Liu J.E."/>
            <person name="Manci A.M."/>
            <person name="Nielsen D.A."/>
            <person name="Solomon M.B."/>
            <person name="Breakwell D.P."/>
            <person name="Burnett S.H."/>
            <person name="Grose J.H."/>
        </authorList>
    </citation>
    <scope>NUCLEOTIDE SEQUENCE [LARGE SCALE GENOMIC DNA]</scope>
    <source>
        <strain evidence="2 3">16</strain>
    </source>
</reference>
<proteinExistence type="predicted"/>
<comment type="caution">
    <text evidence="2">The sequence shown here is derived from an EMBL/GenBank/DDBJ whole genome shotgun (WGS) entry which is preliminary data.</text>
</comment>
<protein>
    <submittedName>
        <fullName evidence="2">Uncharacterized protein</fullName>
    </submittedName>
</protein>
<dbReference type="EMBL" id="LJYW01000001">
    <property type="protein sequence ID" value="KPL53998.1"/>
    <property type="molecule type" value="Genomic_DNA"/>
</dbReference>